<dbReference type="EMBL" id="JAMZIH010008583">
    <property type="protein sequence ID" value="KAJ1671799.1"/>
    <property type="molecule type" value="Genomic_DNA"/>
</dbReference>
<feature type="non-terminal residue" evidence="1">
    <location>
        <position position="297"/>
    </location>
</feature>
<feature type="non-terminal residue" evidence="1">
    <location>
        <position position="1"/>
    </location>
</feature>
<sequence>GTSSQFTNGSASNDGSQLLADDIEDSVTNNLDDGEEDVGLLSFGLFEDHGDEAMEGGAATNSDSDKGDDDIADFIVSDNDEQEENNHEEEEEDSEAVVDSEVNNAQEENHHHHHKLRKRNNHRAVDMYHNLKDLSEIPEEFNLAYARDLRTSFHIYAQFLVHCHTNLGSVPLMDAATRRYFEKARDALEHRIQSVKDSIVGSSAWHEHFTKDLKKYPELETLPIDDMSGCEACHFADKRTANMKIRLYGSEYDPKTLTPIRDSRVGEESDEAGENDIISQDEKEGVTYKVGRFCKMR</sequence>
<name>A0ACC1HAG1_9FUNG</name>
<keyword evidence="2" id="KW-1185">Reference proteome</keyword>
<dbReference type="Proteomes" id="UP001145114">
    <property type="component" value="Unassembled WGS sequence"/>
</dbReference>
<organism evidence="1 2">
    <name type="scientific">Spiromyces aspiralis</name>
    <dbReference type="NCBI Taxonomy" id="68401"/>
    <lineage>
        <taxon>Eukaryota</taxon>
        <taxon>Fungi</taxon>
        <taxon>Fungi incertae sedis</taxon>
        <taxon>Zoopagomycota</taxon>
        <taxon>Kickxellomycotina</taxon>
        <taxon>Kickxellomycetes</taxon>
        <taxon>Kickxellales</taxon>
        <taxon>Kickxellaceae</taxon>
        <taxon>Spiromyces</taxon>
    </lineage>
</organism>
<evidence type="ECO:0000313" key="1">
    <source>
        <dbReference type="EMBL" id="KAJ1671799.1"/>
    </source>
</evidence>
<accession>A0ACC1HAG1</accession>
<protein>
    <submittedName>
        <fullName evidence="1">Uncharacterized protein</fullName>
    </submittedName>
</protein>
<proteinExistence type="predicted"/>
<reference evidence="1" key="1">
    <citation type="submission" date="2022-06" db="EMBL/GenBank/DDBJ databases">
        <title>Phylogenomic reconstructions and comparative analyses of Kickxellomycotina fungi.</title>
        <authorList>
            <person name="Reynolds N.K."/>
            <person name="Stajich J.E."/>
            <person name="Barry K."/>
            <person name="Grigoriev I.V."/>
            <person name="Crous P."/>
            <person name="Smith M.E."/>
        </authorList>
    </citation>
    <scope>NUCLEOTIDE SEQUENCE</scope>
    <source>
        <strain evidence="1">RSA 2271</strain>
    </source>
</reference>
<comment type="caution">
    <text evidence="1">The sequence shown here is derived from an EMBL/GenBank/DDBJ whole genome shotgun (WGS) entry which is preliminary data.</text>
</comment>
<evidence type="ECO:0000313" key="2">
    <source>
        <dbReference type="Proteomes" id="UP001145114"/>
    </source>
</evidence>
<gene>
    <name evidence="1" type="ORF">EV182_007440</name>
</gene>